<accession>A0ACB9BN80</accession>
<reference evidence="1 2" key="2">
    <citation type="journal article" date="2022" name="Mol. Ecol. Resour.">
        <title>The genomes of chicory, endive, great burdock and yacon provide insights into Asteraceae paleo-polyploidization history and plant inulin production.</title>
        <authorList>
            <person name="Fan W."/>
            <person name="Wang S."/>
            <person name="Wang H."/>
            <person name="Wang A."/>
            <person name="Jiang F."/>
            <person name="Liu H."/>
            <person name="Zhao H."/>
            <person name="Xu D."/>
            <person name="Zhang Y."/>
        </authorList>
    </citation>
    <scope>NUCLEOTIDE SEQUENCE [LARGE SCALE GENOMIC DNA]</scope>
    <source>
        <strain evidence="2">cv. Punajuju</strain>
        <tissue evidence="1">Leaves</tissue>
    </source>
</reference>
<protein>
    <submittedName>
        <fullName evidence="1">Uncharacterized protein</fullName>
    </submittedName>
</protein>
<comment type="caution">
    <text evidence="1">The sequence shown here is derived from an EMBL/GenBank/DDBJ whole genome shotgun (WGS) entry which is preliminary data.</text>
</comment>
<gene>
    <name evidence="1" type="ORF">L2E82_35111</name>
</gene>
<proteinExistence type="predicted"/>
<organism evidence="1 2">
    <name type="scientific">Cichorium intybus</name>
    <name type="common">Chicory</name>
    <dbReference type="NCBI Taxonomy" id="13427"/>
    <lineage>
        <taxon>Eukaryota</taxon>
        <taxon>Viridiplantae</taxon>
        <taxon>Streptophyta</taxon>
        <taxon>Embryophyta</taxon>
        <taxon>Tracheophyta</taxon>
        <taxon>Spermatophyta</taxon>
        <taxon>Magnoliopsida</taxon>
        <taxon>eudicotyledons</taxon>
        <taxon>Gunneridae</taxon>
        <taxon>Pentapetalae</taxon>
        <taxon>asterids</taxon>
        <taxon>campanulids</taxon>
        <taxon>Asterales</taxon>
        <taxon>Asteraceae</taxon>
        <taxon>Cichorioideae</taxon>
        <taxon>Cichorieae</taxon>
        <taxon>Cichoriinae</taxon>
        <taxon>Cichorium</taxon>
    </lineage>
</organism>
<name>A0ACB9BN80_CICIN</name>
<sequence>MEGDIFFTLRLRSCLYSFSEHRSLKTSIMEDLDEMILEATGRTGRNQHSTPPSRRQRKGSYSDDGSDSRDDDSDDDRGYATRKPSGPPVPLKKRIDQSEHDDEHSSSHEDDDDRYDREGDGDDDSVGSDLYKDEEDRQKLAKMSELDREMILADRPIIDDIPPHPSGGDTGAGPSGIRQDDD</sequence>
<evidence type="ECO:0000313" key="1">
    <source>
        <dbReference type="EMBL" id="KAI3723493.1"/>
    </source>
</evidence>
<evidence type="ECO:0000313" key="2">
    <source>
        <dbReference type="Proteomes" id="UP001055811"/>
    </source>
</evidence>
<keyword evidence="2" id="KW-1185">Reference proteome</keyword>
<dbReference type="EMBL" id="CM042014">
    <property type="protein sequence ID" value="KAI3723493.1"/>
    <property type="molecule type" value="Genomic_DNA"/>
</dbReference>
<dbReference type="Proteomes" id="UP001055811">
    <property type="component" value="Linkage Group LG06"/>
</dbReference>
<reference evidence="2" key="1">
    <citation type="journal article" date="2022" name="Mol. Ecol. Resour.">
        <title>The genomes of chicory, endive, great burdock and yacon provide insights into Asteraceae palaeo-polyploidization history and plant inulin production.</title>
        <authorList>
            <person name="Fan W."/>
            <person name="Wang S."/>
            <person name="Wang H."/>
            <person name="Wang A."/>
            <person name="Jiang F."/>
            <person name="Liu H."/>
            <person name="Zhao H."/>
            <person name="Xu D."/>
            <person name="Zhang Y."/>
        </authorList>
    </citation>
    <scope>NUCLEOTIDE SEQUENCE [LARGE SCALE GENOMIC DNA]</scope>
    <source>
        <strain evidence="2">cv. Punajuju</strain>
    </source>
</reference>